<dbReference type="PANTHER" id="PTHR43615:SF1">
    <property type="entry name" value="PPDK_N DOMAIN-CONTAINING PROTEIN"/>
    <property type="match status" value="1"/>
</dbReference>
<organism evidence="2 3">
    <name type="scientific">Thermogemmatispora tikiterensis</name>
    <dbReference type="NCBI Taxonomy" id="1825093"/>
    <lineage>
        <taxon>Bacteria</taxon>
        <taxon>Bacillati</taxon>
        <taxon>Chloroflexota</taxon>
        <taxon>Ktedonobacteria</taxon>
        <taxon>Thermogemmatisporales</taxon>
        <taxon>Thermogemmatisporaceae</taxon>
        <taxon>Thermogemmatispora</taxon>
    </lineage>
</organism>
<reference evidence="2 3" key="1">
    <citation type="submission" date="2016-08" db="EMBL/GenBank/DDBJ databases">
        <title>Analysis of Carbohydrate Active Enzymes in Thermogemmatispora T81 Reveals Carbohydrate Degradation Ability.</title>
        <authorList>
            <person name="Tomazini A."/>
            <person name="Lal S."/>
            <person name="Stott M."/>
            <person name="Henrissat B."/>
            <person name="Polikarpov I."/>
            <person name="Sparling R."/>
            <person name="Levin D.B."/>
        </authorList>
    </citation>
    <scope>NUCLEOTIDE SEQUENCE [LARGE SCALE GENOMIC DNA]</scope>
    <source>
        <strain evidence="2 3">T81</strain>
    </source>
</reference>
<gene>
    <name evidence="2" type="ORF">A4R35_18880</name>
</gene>
<evidence type="ECO:0000313" key="2">
    <source>
        <dbReference type="EMBL" id="RAQ97610.1"/>
    </source>
</evidence>
<feature type="domain" description="PEP-utilising enzyme mobile" evidence="1">
    <location>
        <begin position="501"/>
        <end position="571"/>
    </location>
</feature>
<dbReference type="PANTHER" id="PTHR43615">
    <property type="entry name" value="PHOSPHOENOLPYRUVATE SYNTHASE-RELATED"/>
    <property type="match status" value="1"/>
</dbReference>
<protein>
    <submittedName>
        <fullName evidence="2">PEP-utilizing protein</fullName>
    </submittedName>
</protein>
<dbReference type="OrthoDB" id="9765468at2"/>
<dbReference type="Pfam" id="PF00391">
    <property type="entry name" value="PEP-utilizers"/>
    <property type="match status" value="1"/>
</dbReference>
<name>A0A328VPA5_9CHLR</name>
<dbReference type="GO" id="GO:0016772">
    <property type="term" value="F:transferase activity, transferring phosphorus-containing groups"/>
    <property type="evidence" value="ECO:0007669"/>
    <property type="project" value="InterPro"/>
</dbReference>
<accession>A0A328VPA5</accession>
<evidence type="ECO:0000259" key="1">
    <source>
        <dbReference type="Pfam" id="PF00391"/>
    </source>
</evidence>
<comment type="caution">
    <text evidence="2">The sequence shown here is derived from an EMBL/GenBank/DDBJ whole genome shotgun (WGS) entry which is preliminary data.</text>
</comment>
<dbReference type="RefSeq" id="WP_112432130.1">
    <property type="nucleotide sequence ID" value="NZ_MCIF01000002.1"/>
</dbReference>
<dbReference type="InterPro" id="IPR008279">
    <property type="entry name" value="PEP-util_enz_mobile_dom"/>
</dbReference>
<keyword evidence="3" id="KW-1185">Reference proteome</keyword>
<proteinExistence type="predicted"/>
<dbReference type="SUPFAM" id="SSF52009">
    <property type="entry name" value="Phosphohistidine domain"/>
    <property type="match status" value="1"/>
</dbReference>
<dbReference type="AlphaFoldDB" id="A0A328VPA5"/>
<dbReference type="Proteomes" id="UP000248706">
    <property type="component" value="Unassembled WGS sequence"/>
</dbReference>
<dbReference type="EMBL" id="MCIF01000002">
    <property type="protein sequence ID" value="RAQ97610.1"/>
    <property type="molecule type" value="Genomic_DNA"/>
</dbReference>
<dbReference type="Gene3D" id="3.50.30.10">
    <property type="entry name" value="Phosphohistidine domain"/>
    <property type="match status" value="1"/>
</dbReference>
<dbReference type="InterPro" id="IPR051549">
    <property type="entry name" value="PEP_Utilizing_Enz"/>
</dbReference>
<sequence length="577" mass="66370">MSSNDEVLGTFYGDESFPITWEEGEQELFWIYDDLHIPNPVSPMFFDIGGWWLTCDHMFRRFGTPFACDWIAKNINGYVYTAAVPADSSLHAEATEYQARYVPRVPRDPDYPQKIGAYMNAVLPHYAHNFLDWWQTRLRPEMERNFAYLDNYDTEHASLVELAVLLEDAIDIHDRHWKIHWMLNFAQFSSTLNLNALIQEIKGAVDPNLMGRLQSSLADRNWDSIEALWRIKEEIKADDDLRQLFKRGETAADIWRALQQSSRGQQLIRERIEPYQQEFGYKSIWSHEFAFPTWKEQATPIIEILRGYLETDYDYPRTIQGVREDLDRAIHELMDDVPPGEGRERLQQALDLSLRMNPLTPDHHFYIDQGTNARLRLVLIAIGKKLVQARLLDDPEDVMYLRYNELRLLMTNPGAVPARELVSQRRDERERAYQIRPREWVGTATKTALAFPYNALWGFPEKFYKQPAQKSDEIRGLAASPGVVEGPARVVLSLEQFDQVREGDILVCRMTNPAWVVLFTRIVGLVTDAGGVTSHPAVVSREFGIPAVVGTSDATQRIKTGDRIRVNGATGVVEVLA</sequence>
<dbReference type="InterPro" id="IPR036637">
    <property type="entry name" value="Phosphohistidine_dom_sf"/>
</dbReference>
<evidence type="ECO:0000313" key="3">
    <source>
        <dbReference type="Proteomes" id="UP000248706"/>
    </source>
</evidence>